<evidence type="ECO:0000256" key="14">
    <source>
        <dbReference type="ARBA" id="ARBA00022842"/>
    </source>
</evidence>
<proteinExistence type="inferred from homology"/>
<organism evidence="27 28">
    <name type="scientific">Brenthis ino</name>
    <name type="common">lesser marbled fritillary</name>
    <dbReference type="NCBI Taxonomy" id="405034"/>
    <lineage>
        <taxon>Eukaryota</taxon>
        <taxon>Metazoa</taxon>
        <taxon>Ecdysozoa</taxon>
        <taxon>Arthropoda</taxon>
        <taxon>Hexapoda</taxon>
        <taxon>Insecta</taxon>
        <taxon>Pterygota</taxon>
        <taxon>Neoptera</taxon>
        <taxon>Endopterygota</taxon>
        <taxon>Lepidoptera</taxon>
        <taxon>Glossata</taxon>
        <taxon>Ditrysia</taxon>
        <taxon>Papilionoidea</taxon>
        <taxon>Nymphalidae</taxon>
        <taxon>Heliconiinae</taxon>
        <taxon>Argynnini</taxon>
        <taxon>Brenthis</taxon>
    </lineage>
</organism>
<evidence type="ECO:0000259" key="26">
    <source>
        <dbReference type="Pfam" id="PF18913"/>
    </source>
</evidence>
<feature type="domain" description="Fructose-1-6-bisphosphatase class 1 C-terminal" evidence="26">
    <location>
        <begin position="207"/>
        <end position="335"/>
    </location>
</feature>
<evidence type="ECO:0000313" key="27">
    <source>
        <dbReference type="EMBL" id="CAH0725027.1"/>
    </source>
</evidence>
<dbReference type="Pfam" id="PF00316">
    <property type="entry name" value="FBPase"/>
    <property type="match status" value="1"/>
</dbReference>
<evidence type="ECO:0000256" key="19">
    <source>
        <dbReference type="ARBA" id="ARBA00037516"/>
    </source>
</evidence>
<dbReference type="PANTHER" id="PTHR11556">
    <property type="entry name" value="FRUCTOSE-1,6-BISPHOSPHATASE-RELATED"/>
    <property type="match status" value="1"/>
</dbReference>
<dbReference type="HAMAP" id="MF_01855">
    <property type="entry name" value="FBPase_class1"/>
    <property type="match status" value="1"/>
</dbReference>
<dbReference type="OrthoDB" id="10256725at2759"/>
<dbReference type="GO" id="GO:0005634">
    <property type="term" value="C:nucleus"/>
    <property type="evidence" value="ECO:0007669"/>
    <property type="project" value="UniProtKB-SubCell"/>
</dbReference>
<evidence type="ECO:0000256" key="2">
    <source>
        <dbReference type="ARBA" id="ARBA00001946"/>
    </source>
</evidence>
<evidence type="ECO:0000256" key="20">
    <source>
        <dbReference type="ARBA" id="ARBA00038670"/>
    </source>
</evidence>
<reference evidence="27" key="1">
    <citation type="submission" date="2021-12" db="EMBL/GenBank/DDBJ databases">
        <authorList>
            <person name="Martin H S."/>
        </authorList>
    </citation>
    <scope>NUCLEOTIDE SEQUENCE</scope>
</reference>
<evidence type="ECO:0000256" key="8">
    <source>
        <dbReference type="ARBA" id="ARBA00013093"/>
    </source>
</evidence>
<evidence type="ECO:0000256" key="3">
    <source>
        <dbReference type="ARBA" id="ARBA00004123"/>
    </source>
</evidence>
<dbReference type="PRINTS" id="PR00115">
    <property type="entry name" value="F16BPHPHTASE"/>
</dbReference>
<evidence type="ECO:0000259" key="25">
    <source>
        <dbReference type="Pfam" id="PF00316"/>
    </source>
</evidence>
<dbReference type="GO" id="GO:0005829">
    <property type="term" value="C:cytosol"/>
    <property type="evidence" value="ECO:0007669"/>
    <property type="project" value="TreeGrafter"/>
</dbReference>
<evidence type="ECO:0000256" key="22">
    <source>
        <dbReference type="ARBA" id="ARBA00042757"/>
    </source>
</evidence>
<dbReference type="Pfam" id="PF18913">
    <property type="entry name" value="FBPase_C"/>
    <property type="match status" value="1"/>
</dbReference>
<comment type="cofactor">
    <cofactor evidence="2">
        <name>Mg(2+)</name>
        <dbReference type="ChEBI" id="CHEBI:18420"/>
    </cofactor>
</comment>
<evidence type="ECO:0000256" key="1">
    <source>
        <dbReference type="ARBA" id="ARBA00001273"/>
    </source>
</evidence>
<dbReference type="PROSITE" id="PS00124">
    <property type="entry name" value="FBPASE"/>
    <property type="match status" value="1"/>
</dbReference>
<comment type="similarity">
    <text evidence="7 24">Belongs to the FBPase class 1 family.</text>
</comment>
<dbReference type="PIRSF" id="PIRSF000904">
    <property type="entry name" value="FBPtase_SBPase"/>
    <property type="match status" value="1"/>
</dbReference>
<dbReference type="CDD" id="cd00354">
    <property type="entry name" value="FBPase"/>
    <property type="match status" value="1"/>
</dbReference>
<dbReference type="GO" id="GO:0006002">
    <property type="term" value="P:fructose 6-phosphate metabolic process"/>
    <property type="evidence" value="ECO:0007669"/>
    <property type="project" value="TreeGrafter"/>
</dbReference>
<dbReference type="InterPro" id="IPR000146">
    <property type="entry name" value="FBPase_class-1"/>
</dbReference>
<gene>
    <name evidence="27" type="ORF">BINO364_LOCUS10652</name>
</gene>
<evidence type="ECO:0000256" key="7">
    <source>
        <dbReference type="ARBA" id="ARBA00010941"/>
    </source>
</evidence>
<evidence type="ECO:0000256" key="9">
    <source>
        <dbReference type="ARBA" id="ARBA00022490"/>
    </source>
</evidence>
<dbReference type="PANTHER" id="PTHR11556:SF1">
    <property type="entry name" value="FRUCTOSE-BISPHOSPHATASE"/>
    <property type="match status" value="1"/>
</dbReference>
<evidence type="ECO:0000313" key="28">
    <source>
        <dbReference type="Proteomes" id="UP000838878"/>
    </source>
</evidence>
<dbReference type="InterPro" id="IPR028343">
    <property type="entry name" value="FBPtase"/>
</dbReference>
<dbReference type="EMBL" id="OV170225">
    <property type="protein sequence ID" value="CAH0725027.1"/>
    <property type="molecule type" value="Genomic_DNA"/>
</dbReference>
<dbReference type="Proteomes" id="UP000838878">
    <property type="component" value="Chromosome 5"/>
</dbReference>
<dbReference type="InterPro" id="IPR044015">
    <property type="entry name" value="FBPase_C_dom"/>
</dbReference>
<evidence type="ECO:0000256" key="21">
    <source>
        <dbReference type="ARBA" id="ARBA00040321"/>
    </source>
</evidence>
<evidence type="ECO:0000256" key="16">
    <source>
        <dbReference type="ARBA" id="ARBA00023242"/>
    </source>
</evidence>
<dbReference type="NCBIfam" id="NF006778">
    <property type="entry name" value="PRK09293.1-1"/>
    <property type="match status" value="1"/>
</dbReference>
<comment type="subunit">
    <text evidence="20">Homotetramer. Interacts with ALDOA; the interaction blocks inhibition by physiological concentrations of AMP and reduces inhibition by Ca(2+). Interacts with alpha-actinin and F-actin.</text>
</comment>
<dbReference type="InterPro" id="IPR033391">
    <property type="entry name" value="FBPase_N"/>
</dbReference>
<dbReference type="GO" id="GO:0005986">
    <property type="term" value="P:sucrose biosynthetic process"/>
    <property type="evidence" value="ECO:0007669"/>
    <property type="project" value="TreeGrafter"/>
</dbReference>
<evidence type="ECO:0000256" key="12">
    <source>
        <dbReference type="ARBA" id="ARBA00022801"/>
    </source>
</evidence>
<keyword evidence="9" id="KW-0963">Cytoplasm</keyword>
<keyword evidence="10" id="KW-0597">Phosphoprotein</keyword>
<protein>
    <recommendedName>
        <fullName evidence="21">Fructose-1,6-bisphosphatase isozyme 2</fullName>
        <ecNumber evidence="8">3.1.3.11</ecNumber>
    </recommendedName>
    <alternativeName>
        <fullName evidence="18">D-fructose-1,6-bisphosphate 1-phosphohydrolase</fullName>
    </alternativeName>
    <alternativeName>
        <fullName evidence="22">D-fructose-1,6-bisphosphate 1-phosphohydrolase 2</fullName>
    </alternativeName>
    <alternativeName>
        <fullName evidence="23">Muscle FBPase</fullName>
    </alternativeName>
</protein>
<evidence type="ECO:0000256" key="5">
    <source>
        <dbReference type="ARBA" id="ARBA00004282"/>
    </source>
</evidence>
<feature type="non-terminal residue" evidence="27">
    <location>
        <position position="336"/>
    </location>
</feature>
<dbReference type="GO" id="GO:0042132">
    <property type="term" value="F:fructose 1,6-bisphosphate 1-phosphatase activity"/>
    <property type="evidence" value="ECO:0007669"/>
    <property type="project" value="UniProtKB-EC"/>
</dbReference>
<dbReference type="GO" id="GO:0006094">
    <property type="term" value="P:gluconeogenesis"/>
    <property type="evidence" value="ECO:0007669"/>
    <property type="project" value="UniProtKB-UniPathway"/>
</dbReference>
<dbReference type="Gene3D" id="3.40.190.80">
    <property type="match status" value="1"/>
</dbReference>
<evidence type="ECO:0000256" key="4">
    <source>
        <dbReference type="ARBA" id="ARBA00004216"/>
    </source>
</evidence>
<dbReference type="EC" id="3.1.3.11" evidence="8"/>
<keyword evidence="15" id="KW-0965">Cell junction</keyword>
<dbReference type="GO" id="GO:0030388">
    <property type="term" value="P:fructose 1,6-bisphosphate metabolic process"/>
    <property type="evidence" value="ECO:0007669"/>
    <property type="project" value="TreeGrafter"/>
</dbReference>
<dbReference type="PIRSF" id="PIRSF500210">
    <property type="entry name" value="FBPtase"/>
    <property type="match status" value="1"/>
</dbReference>
<name>A0A8J9V4D5_9NEOP</name>
<dbReference type="InterPro" id="IPR020548">
    <property type="entry name" value="Fructose_bisphosphatase_AS"/>
</dbReference>
<keyword evidence="16" id="KW-0539">Nucleus</keyword>
<dbReference type="SUPFAM" id="SSF56655">
    <property type="entry name" value="Carbohydrate phosphatase"/>
    <property type="match status" value="1"/>
</dbReference>
<dbReference type="UniPathway" id="UPA00138"/>
<feature type="domain" description="Fructose-1-6-bisphosphatase class I N-terminal" evidence="25">
    <location>
        <begin position="13"/>
        <end position="202"/>
    </location>
</feature>
<sequence length="336" mass="36479">MSQQGPAFDVNAMTLTRWVLAQQKTAPLATGDLTQLLNSIQTAVKAIQTAVRKAGIAKLHGISGDTNVQGEEVKKLDVLSNELFINMLISSFTTCLLVSEENPKALQVETERRGKYIVCFDPLDGSSNIDCLVSVGSIFAIYKKTSDGEPSESDALRPGNELVAAGYALYGSATMLVISLGKGKGVNGFMYDPSIGEFILTDPNMKIPDRGKIYSINEGYTAEWSEGLKNYIEEKKRPKTGKAYGARYVGSMVADVHRTIKYGGIFLYPATKSAPKGKLRLLYECNPMAFIVSEAGGLASSGTKPILDIQPTSIHERVPCYLGSKLDVEELLNFLK</sequence>
<keyword evidence="28" id="KW-1185">Reference proteome</keyword>
<comment type="subcellular location">
    <subcellularLocation>
        <location evidence="5">Cell junction</location>
    </subcellularLocation>
    <subcellularLocation>
        <location evidence="4">Cytoplasm</location>
        <location evidence="4">Myofibril</location>
        <location evidence="4">Sarcomere</location>
        <location evidence="4">Z line</location>
    </subcellularLocation>
    <subcellularLocation>
        <location evidence="3">Nucleus</location>
    </subcellularLocation>
</comment>
<keyword evidence="13" id="KW-0106">Calcium</keyword>
<dbReference type="GO" id="GO:0030018">
    <property type="term" value="C:Z disc"/>
    <property type="evidence" value="ECO:0007669"/>
    <property type="project" value="UniProtKB-SubCell"/>
</dbReference>
<dbReference type="AlphaFoldDB" id="A0A8J9V4D5"/>
<evidence type="ECO:0000256" key="24">
    <source>
        <dbReference type="RuleBase" id="RU000508"/>
    </source>
</evidence>
<dbReference type="GO" id="GO:0046872">
    <property type="term" value="F:metal ion binding"/>
    <property type="evidence" value="ECO:0007669"/>
    <property type="project" value="UniProtKB-KW"/>
</dbReference>
<evidence type="ECO:0000256" key="11">
    <source>
        <dbReference type="ARBA" id="ARBA00022723"/>
    </source>
</evidence>
<evidence type="ECO:0000256" key="23">
    <source>
        <dbReference type="ARBA" id="ARBA00043165"/>
    </source>
</evidence>
<accession>A0A8J9V4D5</accession>
<keyword evidence="11" id="KW-0479">Metal-binding</keyword>
<comment type="catalytic activity">
    <reaction evidence="1">
        <text>beta-D-fructose 1,6-bisphosphate + H2O = beta-D-fructose 6-phosphate + phosphate</text>
        <dbReference type="Rhea" id="RHEA:11064"/>
        <dbReference type="ChEBI" id="CHEBI:15377"/>
        <dbReference type="ChEBI" id="CHEBI:32966"/>
        <dbReference type="ChEBI" id="CHEBI:43474"/>
        <dbReference type="ChEBI" id="CHEBI:57634"/>
        <dbReference type="EC" id="3.1.3.11"/>
    </reaction>
</comment>
<dbReference type="GO" id="GO:0006000">
    <property type="term" value="P:fructose metabolic process"/>
    <property type="evidence" value="ECO:0007669"/>
    <property type="project" value="TreeGrafter"/>
</dbReference>
<keyword evidence="14" id="KW-0460">Magnesium</keyword>
<keyword evidence="17 24" id="KW-0119">Carbohydrate metabolism</keyword>
<evidence type="ECO:0000256" key="18">
    <source>
        <dbReference type="ARBA" id="ARBA00032973"/>
    </source>
</evidence>
<comment type="function">
    <text evidence="19">Catalyzes the hydrolysis of fructose 1,6-bisphosphate to fructose 6-phosphate in the presence of divalent cations and probably participates in glycogen synthesis from carbohydrate precursors, such as lactate.</text>
</comment>
<evidence type="ECO:0000256" key="6">
    <source>
        <dbReference type="ARBA" id="ARBA00004742"/>
    </source>
</evidence>
<dbReference type="FunFam" id="3.30.540.10:FF:000005">
    <property type="entry name" value="Fructose-1,6-bisphosphatase isozyme 2"/>
    <property type="match status" value="1"/>
</dbReference>
<keyword evidence="12 24" id="KW-0378">Hydrolase</keyword>
<evidence type="ECO:0000256" key="15">
    <source>
        <dbReference type="ARBA" id="ARBA00022949"/>
    </source>
</evidence>
<evidence type="ECO:0000256" key="10">
    <source>
        <dbReference type="ARBA" id="ARBA00022553"/>
    </source>
</evidence>
<evidence type="ECO:0000256" key="17">
    <source>
        <dbReference type="ARBA" id="ARBA00023277"/>
    </source>
</evidence>
<dbReference type="Gene3D" id="3.30.540.10">
    <property type="entry name" value="Fructose-1,6-Bisphosphatase, subunit A, domain 1"/>
    <property type="match status" value="1"/>
</dbReference>
<dbReference type="FunFam" id="3.40.190.80:FF:000001">
    <property type="entry name" value="Fructose-1,6-bisphosphatase class 1"/>
    <property type="match status" value="1"/>
</dbReference>
<dbReference type="GO" id="GO:0070161">
    <property type="term" value="C:anchoring junction"/>
    <property type="evidence" value="ECO:0007669"/>
    <property type="project" value="UniProtKB-SubCell"/>
</dbReference>
<evidence type="ECO:0000256" key="13">
    <source>
        <dbReference type="ARBA" id="ARBA00022837"/>
    </source>
</evidence>
<comment type="pathway">
    <text evidence="6">Carbohydrate biosynthesis; gluconeogenesis.</text>
</comment>